<accession>A0AA43P4D9</accession>
<comment type="caution">
    <text evidence="1">The sequence shown here is derived from an EMBL/GenBank/DDBJ whole genome shotgun (WGS) entry which is preliminary data.</text>
</comment>
<gene>
    <name evidence="1" type="ORF">OB951_00655</name>
</gene>
<organism evidence="1 2">
    <name type="scientific">Bifidobacterium catenulatum subsp. kashiwanohense</name>
    <dbReference type="NCBI Taxonomy" id="630129"/>
    <lineage>
        <taxon>Bacteria</taxon>
        <taxon>Bacillati</taxon>
        <taxon>Actinomycetota</taxon>
        <taxon>Actinomycetes</taxon>
        <taxon>Bifidobacteriales</taxon>
        <taxon>Bifidobacteriaceae</taxon>
        <taxon>Bifidobacterium</taxon>
    </lineage>
</organism>
<dbReference type="RefSeq" id="WP_281105326.1">
    <property type="nucleotide sequence ID" value="NZ_JAOPMH010000001.1"/>
</dbReference>
<protein>
    <submittedName>
        <fullName evidence="1">Uncharacterized protein</fullName>
    </submittedName>
</protein>
<dbReference type="AlphaFoldDB" id="A0AA43P4D9"/>
<name>A0AA43P4D9_9BIFI</name>
<dbReference type="EMBL" id="JAOPMH010000001">
    <property type="protein sequence ID" value="MDH7889133.1"/>
    <property type="molecule type" value="Genomic_DNA"/>
</dbReference>
<reference evidence="1" key="2">
    <citation type="journal article" date="2023" name="Gut Microbes">
        <title>Characterization of Bifidobacterium kashiwanohense that utilizes both milk- and plant-derived oligosaccharides.</title>
        <authorList>
            <person name="Orihara K."/>
            <person name="Yahagi K."/>
            <person name="Saito Y."/>
            <person name="Watanabe Y."/>
            <person name="Sasai T."/>
            <person name="Hara T."/>
            <person name="Tsukuda N."/>
            <person name="Oki K."/>
            <person name="Fujimoto J."/>
            <person name="Matsuki T."/>
        </authorList>
    </citation>
    <scope>NUCLEOTIDE SEQUENCE</scope>
    <source>
        <strain evidence="1">YIT 13062</strain>
    </source>
</reference>
<reference evidence="1" key="1">
    <citation type="submission" date="2022-09" db="EMBL/GenBank/DDBJ databases">
        <authorList>
            <person name="Orihara K."/>
        </authorList>
    </citation>
    <scope>NUCLEOTIDE SEQUENCE</scope>
    <source>
        <strain evidence="1">YIT 13062</strain>
    </source>
</reference>
<sequence>MPKIIIPGKRLTADVTHKIQPMIKVTDSEGKEWFARAMFLNLNRGTGDKWEVEDLSLSIAAKPNYAFYKNPKLGVDISLEQNPELKELVDEYMLVVKRDTARAGA</sequence>
<evidence type="ECO:0000313" key="1">
    <source>
        <dbReference type="EMBL" id="MDH7889133.1"/>
    </source>
</evidence>
<evidence type="ECO:0000313" key="2">
    <source>
        <dbReference type="Proteomes" id="UP001161916"/>
    </source>
</evidence>
<dbReference type="Proteomes" id="UP001161916">
    <property type="component" value="Unassembled WGS sequence"/>
</dbReference>
<proteinExistence type="predicted"/>